<reference evidence="4" key="1">
    <citation type="journal article" date="2013" name="Science">
        <title>Comparative analysis of bat genomes provides insight into the evolution of flight and immunity.</title>
        <authorList>
            <person name="Zhang G."/>
            <person name="Cowled C."/>
            <person name="Shi Z."/>
            <person name="Huang Z."/>
            <person name="Bishop-Lilly K.A."/>
            <person name="Fang X."/>
            <person name="Wynne J.W."/>
            <person name="Xiong Z."/>
            <person name="Baker M.L."/>
            <person name="Zhao W."/>
            <person name="Tachedjian M."/>
            <person name="Zhu Y."/>
            <person name="Zhou P."/>
            <person name="Jiang X."/>
            <person name="Ng J."/>
            <person name="Yang L."/>
            <person name="Wu L."/>
            <person name="Xiao J."/>
            <person name="Feng Y."/>
            <person name="Chen Y."/>
            <person name="Sun X."/>
            <person name="Zhang Y."/>
            <person name="Marsh G.A."/>
            <person name="Crameri G."/>
            <person name="Broder C.C."/>
            <person name="Frey K.G."/>
            <person name="Wang L.F."/>
            <person name="Wang J."/>
        </authorList>
    </citation>
    <scope>NUCLEOTIDE SEQUENCE [LARGE SCALE GENOMIC DNA]</scope>
</reference>
<accession>L5JVB3</accession>
<dbReference type="Gene3D" id="1.25.40.20">
    <property type="entry name" value="Ankyrin repeat-containing domain"/>
    <property type="match status" value="1"/>
</dbReference>
<dbReference type="SMART" id="SM00454">
    <property type="entry name" value="SAM"/>
    <property type="match status" value="1"/>
</dbReference>
<evidence type="ECO:0000256" key="1">
    <source>
        <dbReference type="ARBA" id="ARBA00025297"/>
    </source>
</evidence>
<dbReference type="STRING" id="9402.L5JVB3"/>
<gene>
    <name evidence="3" type="ORF">PAL_GLEAN10000994</name>
</gene>
<dbReference type="InParanoid" id="L5JVB3"/>
<organism evidence="3 4">
    <name type="scientific">Pteropus alecto</name>
    <name type="common">Black flying fox</name>
    <dbReference type="NCBI Taxonomy" id="9402"/>
    <lineage>
        <taxon>Eukaryota</taxon>
        <taxon>Metazoa</taxon>
        <taxon>Chordata</taxon>
        <taxon>Craniata</taxon>
        <taxon>Vertebrata</taxon>
        <taxon>Euteleostomi</taxon>
        <taxon>Mammalia</taxon>
        <taxon>Eutheria</taxon>
        <taxon>Laurasiatheria</taxon>
        <taxon>Chiroptera</taxon>
        <taxon>Yinpterochiroptera</taxon>
        <taxon>Pteropodoidea</taxon>
        <taxon>Pteropodidae</taxon>
        <taxon>Pteropodinae</taxon>
        <taxon>Pteropus</taxon>
    </lineage>
</organism>
<dbReference type="FunFam" id="1.10.150.50:FF:000034">
    <property type="entry name" value="ankyrin repeat and SAM domain-containing protein 4B"/>
    <property type="match status" value="1"/>
</dbReference>
<dbReference type="Pfam" id="PF00536">
    <property type="entry name" value="SAM_1"/>
    <property type="match status" value="1"/>
</dbReference>
<name>L5JVB3_PTEAL</name>
<sequence>MRHLEKYSLSHSLKSSCPLYLILINFYANIFALDNDLESPLDAAASRGKNECVVLLDKTATTQNIMNTKKVTKLKEQAQENARRQINECKRFQEKHQNKMAWTYSKEESGTLSSSKGTLSRSSLSHASASSTFGSLSKGIKGSFKIKFKKNKDTEEQDEDTVELEEDIIDATALEVFLQSHHLEEFLPFFMREQIDLEVLMLYSDEDLQSIQLQVGPRKKILNAINGKKQMLQQPGQLVDTSL</sequence>
<feature type="domain" description="SAM" evidence="2">
    <location>
        <begin position="166"/>
        <end position="231"/>
    </location>
</feature>
<keyword evidence="4" id="KW-1185">Reference proteome</keyword>
<dbReference type="Gene3D" id="1.10.150.50">
    <property type="entry name" value="Transcription Factor, Ets-1"/>
    <property type="match status" value="1"/>
</dbReference>
<dbReference type="InterPro" id="IPR036770">
    <property type="entry name" value="Ankyrin_rpt-contain_sf"/>
</dbReference>
<dbReference type="AlphaFoldDB" id="L5JVB3"/>
<comment type="function">
    <text evidence="1">Plays a central role during spermatogenesis by repressing transposable elements and preventing their mobilization, which is essential for the germline integrity. Acts via the piRNA metabolic process, which mediates the repression of transposable elements during meiosis by forming complexes composed of piRNAs and Piwi proteins and governs the methylation and subsequent repression of transposons. Its association with pi-bodies suggests a participation in the primary piRNAs metabolic process. Required prior to the pachytene stage to facilitate the production of multiple types of piRNAs, including those associated with repeats involved in the regulation of retrotransposons. May act by mediating protein-protein interactions during germ cell maturation.</text>
</comment>
<evidence type="ECO:0000313" key="4">
    <source>
        <dbReference type="Proteomes" id="UP000010552"/>
    </source>
</evidence>
<evidence type="ECO:0000313" key="3">
    <source>
        <dbReference type="EMBL" id="ELK02258.1"/>
    </source>
</evidence>
<dbReference type="SUPFAM" id="SSF47769">
    <property type="entry name" value="SAM/Pointed domain"/>
    <property type="match status" value="1"/>
</dbReference>
<dbReference type="Proteomes" id="UP000010552">
    <property type="component" value="Unassembled WGS sequence"/>
</dbReference>
<dbReference type="SUPFAM" id="SSF48403">
    <property type="entry name" value="Ankyrin repeat"/>
    <property type="match status" value="1"/>
</dbReference>
<proteinExistence type="predicted"/>
<protein>
    <submittedName>
        <fullName evidence="3">Ankyrin repeat and SAM domain-containing protein 4B</fullName>
    </submittedName>
</protein>
<dbReference type="InterPro" id="IPR013761">
    <property type="entry name" value="SAM/pointed_sf"/>
</dbReference>
<dbReference type="InterPro" id="IPR001660">
    <property type="entry name" value="SAM"/>
</dbReference>
<evidence type="ECO:0000259" key="2">
    <source>
        <dbReference type="SMART" id="SM00454"/>
    </source>
</evidence>
<dbReference type="EMBL" id="KB031144">
    <property type="protein sequence ID" value="ELK02258.1"/>
    <property type="molecule type" value="Genomic_DNA"/>
</dbReference>